<proteinExistence type="inferred from homology"/>
<evidence type="ECO:0000256" key="5">
    <source>
        <dbReference type="ARBA" id="ARBA00023034"/>
    </source>
</evidence>
<reference evidence="12 13" key="1">
    <citation type="journal article" date="2017" name="PLoS Biol.">
        <title>The sea cucumber genome provides insights into morphological evolution and visceral regeneration.</title>
        <authorList>
            <person name="Zhang X."/>
            <person name="Sun L."/>
            <person name="Yuan J."/>
            <person name="Sun Y."/>
            <person name="Gao Y."/>
            <person name="Zhang L."/>
            <person name="Li S."/>
            <person name="Dai H."/>
            <person name="Hamel J.F."/>
            <person name="Liu C."/>
            <person name="Yu Y."/>
            <person name="Liu S."/>
            <person name="Lin W."/>
            <person name="Guo K."/>
            <person name="Jin S."/>
            <person name="Xu P."/>
            <person name="Storey K.B."/>
            <person name="Huan P."/>
            <person name="Zhang T."/>
            <person name="Zhou Y."/>
            <person name="Zhang J."/>
            <person name="Lin C."/>
            <person name="Li X."/>
            <person name="Xing L."/>
            <person name="Huo D."/>
            <person name="Sun M."/>
            <person name="Wang L."/>
            <person name="Mercier A."/>
            <person name="Li F."/>
            <person name="Yang H."/>
            <person name="Xiang J."/>
        </authorList>
    </citation>
    <scope>NUCLEOTIDE SEQUENCE [LARGE SCALE GENOMIC DNA]</scope>
    <source>
        <strain evidence="12">Shaxun</strain>
        <tissue evidence="12">Muscle</tissue>
    </source>
</reference>
<dbReference type="InterPro" id="IPR006977">
    <property type="entry name" value="Yip1_dom"/>
</dbReference>
<organism evidence="12 13">
    <name type="scientific">Stichopus japonicus</name>
    <name type="common">Sea cucumber</name>
    <dbReference type="NCBI Taxonomy" id="307972"/>
    <lineage>
        <taxon>Eukaryota</taxon>
        <taxon>Metazoa</taxon>
        <taxon>Echinodermata</taxon>
        <taxon>Eleutherozoa</taxon>
        <taxon>Echinozoa</taxon>
        <taxon>Holothuroidea</taxon>
        <taxon>Aspidochirotacea</taxon>
        <taxon>Aspidochirotida</taxon>
        <taxon>Stichopodidae</taxon>
        <taxon>Apostichopus</taxon>
    </lineage>
</organism>
<evidence type="ECO:0000256" key="10">
    <source>
        <dbReference type="SAM" id="MobiDB-lite"/>
    </source>
</evidence>
<gene>
    <name evidence="12" type="ORF">BSL78_08949</name>
</gene>
<dbReference type="PANTHER" id="PTHR21236:SF7">
    <property type="entry name" value="PROTEIN YIPF4"/>
    <property type="match status" value="1"/>
</dbReference>
<dbReference type="AlphaFoldDB" id="A0A2G8L1M3"/>
<feature type="compositionally biased region" description="Polar residues" evidence="10">
    <location>
        <begin position="43"/>
        <end position="60"/>
    </location>
</feature>
<feature type="transmembrane region" description="Helical" evidence="9">
    <location>
        <begin position="241"/>
        <end position="262"/>
    </location>
</feature>
<accession>A0A2G8L1M3</accession>
<evidence type="ECO:0000256" key="9">
    <source>
        <dbReference type="RuleBase" id="RU361264"/>
    </source>
</evidence>
<evidence type="ECO:0000313" key="13">
    <source>
        <dbReference type="Proteomes" id="UP000230750"/>
    </source>
</evidence>
<dbReference type="STRING" id="307972.A0A2G8L1M3"/>
<dbReference type="GO" id="GO:0000139">
    <property type="term" value="C:Golgi membrane"/>
    <property type="evidence" value="ECO:0007669"/>
    <property type="project" value="UniProtKB-SubCell"/>
</dbReference>
<dbReference type="InterPro" id="IPR045231">
    <property type="entry name" value="Yip1/4-like"/>
</dbReference>
<evidence type="ECO:0000256" key="3">
    <source>
        <dbReference type="ARBA" id="ARBA00022692"/>
    </source>
</evidence>
<comment type="subcellular location">
    <subcellularLocation>
        <location evidence="1 9">Golgi apparatus membrane</location>
        <topology evidence="1 9">Multi-pass membrane protein</topology>
    </subcellularLocation>
    <subcellularLocation>
        <location evidence="7">Golgi apparatus</location>
        <location evidence="7">cis-Golgi network membrane</location>
    </subcellularLocation>
</comment>
<name>A0A2G8L1M3_STIJA</name>
<feature type="transmembrane region" description="Helical" evidence="9">
    <location>
        <begin position="216"/>
        <end position="235"/>
    </location>
</feature>
<keyword evidence="13" id="KW-1185">Reference proteome</keyword>
<keyword evidence="4 9" id="KW-1133">Transmembrane helix</keyword>
<evidence type="ECO:0000313" key="12">
    <source>
        <dbReference type="EMBL" id="PIK54164.1"/>
    </source>
</evidence>
<comment type="similarity">
    <text evidence="2 9">Belongs to the YIP1 family.</text>
</comment>
<comment type="caution">
    <text evidence="12">The sequence shown here is derived from an EMBL/GenBank/DDBJ whole genome shotgun (WGS) entry which is preliminary data.</text>
</comment>
<evidence type="ECO:0000256" key="6">
    <source>
        <dbReference type="ARBA" id="ARBA00023136"/>
    </source>
</evidence>
<evidence type="ECO:0000256" key="2">
    <source>
        <dbReference type="ARBA" id="ARBA00010596"/>
    </source>
</evidence>
<feature type="transmembrane region" description="Helical" evidence="9">
    <location>
        <begin position="274"/>
        <end position="292"/>
    </location>
</feature>
<feature type="transmembrane region" description="Helical" evidence="9">
    <location>
        <begin position="164"/>
        <end position="180"/>
    </location>
</feature>
<dbReference type="Pfam" id="PF04893">
    <property type="entry name" value="Yip1"/>
    <property type="match status" value="1"/>
</dbReference>
<dbReference type="GO" id="GO:0006888">
    <property type="term" value="P:endoplasmic reticulum to Golgi vesicle-mediated transport"/>
    <property type="evidence" value="ECO:0007669"/>
    <property type="project" value="InterPro"/>
</dbReference>
<dbReference type="Proteomes" id="UP000230750">
    <property type="component" value="Unassembled WGS sequence"/>
</dbReference>
<evidence type="ECO:0000256" key="7">
    <source>
        <dbReference type="ARBA" id="ARBA00024188"/>
    </source>
</evidence>
<sequence length="293" mass="32583">MTSSPRSFKTSYSARDAAPATSYSSLNYGMSTSQTSDDFILVGQTTSAKSDDTMNQNQGLYSEATPESKEDVALELGEMSFGDDEESEGSSVRHRGGAASSFLQQKGYGWLLEVDEDDDDDEDTPLLEELDIDLKDIYYKLRCVLFPCPSLGFQRKIVRDSPDFWGPLLVVMMFAVVSVYGQFRVVSWIITIWIFGSLIIFLLGRVLGAEVNYSQCIGVIGYSLLPLIIAGLLSPLVHSLFYVWTVIQVICVCWAAYSAGSLLVQEELATKKPLLLYPILLLYIYFFSLYTGV</sequence>
<evidence type="ECO:0000256" key="1">
    <source>
        <dbReference type="ARBA" id="ARBA00004653"/>
    </source>
</evidence>
<comment type="function">
    <text evidence="8">Involved in the maintenance of the Golgi structure.</text>
</comment>
<dbReference type="EMBL" id="MRZV01000260">
    <property type="protein sequence ID" value="PIK54164.1"/>
    <property type="molecule type" value="Genomic_DNA"/>
</dbReference>
<feature type="domain" description="Yip1" evidence="11">
    <location>
        <begin position="147"/>
        <end position="289"/>
    </location>
</feature>
<keyword evidence="5" id="KW-0333">Golgi apparatus</keyword>
<evidence type="ECO:0000256" key="4">
    <source>
        <dbReference type="ARBA" id="ARBA00022989"/>
    </source>
</evidence>
<evidence type="ECO:0000259" key="11">
    <source>
        <dbReference type="Pfam" id="PF04893"/>
    </source>
</evidence>
<keyword evidence="6 9" id="KW-0472">Membrane</keyword>
<protein>
    <recommendedName>
        <fullName evidence="9">Protein YIPF</fullName>
    </recommendedName>
</protein>
<evidence type="ECO:0000256" key="8">
    <source>
        <dbReference type="ARBA" id="ARBA00037720"/>
    </source>
</evidence>
<dbReference type="PANTHER" id="PTHR21236">
    <property type="entry name" value="GOLGI MEMBRANE PROTEIN YIP1"/>
    <property type="match status" value="1"/>
</dbReference>
<dbReference type="GO" id="GO:0005802">
    <property type="term" value="C:trans-Golgi network"/>
    <property type="evidence" value="ECO:0007669"/>
    <property type="project" value="TreeGrafter"/>
</dbReference>
<dbReference type="OrthoDB" id="411251at2759"/>
<feature type="region of interest" description="Disordered" evidence="10">
    <location>
        <begin position="43"/>
        <end position="68"/>
    </location>
</feature>
<dbReference type="GO" id="GO:0048280">
    <property type="term" value="P:vesicle fusion with Golgi apparatus"/>
    <property type="evidence" value="ECO:0007669"/>
    <property type="project" value="TreeGrafter"/>
</dbReference>
<feature type="transmembrane region" description="Helical" evidence="9">
    <location>
        <begin position="186"/>
        <end position="204"/>
    </location>
</feature>
<keyword evidence="3 9" id="KW-0812">Transmembrane</keyword>